<dbReference type="InterPro" id="IPR050736">
    <property type="entry name" value="Sensor_HK_Regulatory"/>
</dbReference>
<dbReference type="SUPFAM" id="SSF47384">
    <property type="entry name" value="Homodimeric domain of signal transducing histidine kinase"/>
    <property type="match status" value="1"/>
</dbReference>
<dbReference type="Gene3D" id="3.30.565.10">
    <property type="entry name" value="Histidine kinase-like ATPase, C-terminal domain"/>
    <property type="match status" value="1"/>
</dbReference>
<dbReference type="PROSITE" id="PS50109">
    <property type="entry name" value="HIS_KIN"/>
    <property type="match status" value="1"/>
</dbReference>
<dbReference type="Gene3D" id="3.30.450.40">
    <property type="match status" value="1"/>
</dbReference>
<dbReference type="RefSeq" id="WP_160908066.1">
    <property type="nucleotide sequence ID" value="NZ_WVHS01000004.1"/>
</dbReference>
<dbReference type="Pfam" id="PF00512">
    <property type="entry name" value="HisKA"/>
    <property type="match status" value="1"/>
</dbReference>
<organism evidence="8 9">
    <name type="scientific">Hufsiella ginkgonis</name>
    <dbReference type="NCBI Taxonomy" id="2695274"/>
    <lineage>
        <taxon>Bacteria</taxon>
        <taxon>Pseudomonadati</taxon>
        <taxon>Bacteroidota</taxon>
        <taxon>Sphingobacteriia</taxon>
        <taxon>Sphingobacteriales</taxon>
        <taxon>Sphingobacteriaceae</taxon>
        <taxon>Hufsiella</taxon>
    </lineage>
</organism>
<evidence type="ECO:0000259" key="7">
    <source>
        <dbReference type="PROSITE" id="PS50109"/>
    </source>
</evidence>
<comment type="caution">
    <text evidence="8">The sequence shown here is derived from an EMBL/GenBank/DDBJ whole genome shotgun (WGS) entry which is preliminary data.</text>
</comment>
<dbReference type="GO" id="GO:0000155">
    <property type="term" value="F:phosphorelay sensor kinase activity"/>
    <property type="evidence" value="ECO:0007669"/>
    <property type="project" value="InterPro"/>
</dbReference>
<dbReference type="InterPro" id="IPR003594">
    <property type="entry name" value="HATPase_dom"/>
</dbReference>
<keyword evidence="4" id="KW-0808">Transferase</keyword>
<evidence type="ECO:0000256" key="3">
    <source>
        <dbReference type="ARBA" id="ARBA00022553"/>
    </source>
</evidence>
<dbReference type="InterPro" id="IPR005467">
    <property type="entry name" value="His_kinase_dom"/>
</dbReference>
<dbReference type="InterPro" id="IPR036890">
    <property type="entry name" value="HATPase_C_sf"/>
</dbReference>
<keyword evidence="5" id="KW-0418">Kinase</keyword>
<evidence type="ECO:0000256" key="5">
    <source>
        <dbReference type="ARBA" id="ARBA00022777"/>
    </source>
</evidence>
<dbReference type="SMART" id="SM00387">
    <property type="entry name" value="HATPase_c"/>
    <property type="match status" value="1"/>
</dbReference>
<dbReference type="Proteomes" id="UP000451233">
    <property type="component" value="Unassembled WGS sequence"/>
</dbReference>
<accession>A0A7K1Y1V0</accession>
<gene>
    <name evidence="8" type="ORF">GS398_17290</name>
</gene>
<evidence type="ECO:0000256" key="2">
    <source>
        <dbReference type="ARBA" id="ARBA00012438"/>
    </source>
</evidence>
<dbReference type="Pfam" id="PF01590">
    <property type="entry name" value="GAF"/>
    <property type="match status" value="1"/>
</dbReference>
<evidence type="ECO:0000256" key="4">
    <source>
        <dbReference type="ARBA" id="ARBA00022679"/>
    </source>
</evidence>
<dbReference type="Pfam" id="PF02518">
    <property type="entry name" value="HATPase_c"/>
    <property type="match status" value="1"/>
</dbReference>
<dbReference type="InterPro" id="IPR003018">
    <property type="entry name" value="GAF"/>
</dbReference>
<dbReference type="EC" id="2.7.13.3" evidence="2"/>
<dbReference type="PRINTS" id="PR00344">
    <property type="entry name" value="BCTRLSENSOR"/>
</dbReference>
<sequence length="399" mass="43964">MNKTERTVHDFQADIDAIENIPVVNTILEVICRTTGMGFAAIARVTEDRWVACAVRDEIAFGLVPGGELKVETTICHEIRQHERPVVIDQVSLDPEYADHHTVAMYGFQSYISVPIMLKNGSFFGTLCAIDPRPASLNNSRVLGMFNLYADLIAFHLQGIERLLITQVKLSEELKSAELREQFIAILGHDLRNPVGAVGNAAQLLLRMPLDERAQRLVHIIQDSSYRMRGMIENVLDFARGRLGGGIALDISAQDLDKILNEVIMEMAVIWPDREVRSELNFDRPVNCDGGRIAQLFANLLGNALSHGSTEGPVVVRTRVDGGDLVLSVINSGDKIPEHALARLFHPFSRGTHKPGQQGLGLGLFIASEIASAHRGSLEVRSTEEETCFTLRMNAGGDL</sequence>
<dbReference type="Gene3D" id="1.10.287.130">
    <property type="match status" value="1"/>
</dbReference>
<evidence type="ECO:0000256" key="1">
    <source>
        <dbReference type="ARBA" id="ARBA00000085"/>
    </source>
</evidence>
<dbReference type="SMART" id="SM00065">
    <property type="entry name" value="GAF"/>
    <property type="match status" value="1"/>
</dbReference>
<dbReference type="SUPFAM" id="SSF55874">
    <property type="entry name" value="ATPase domain of HSP90 chaperone/DNA topoisomerase II/histidine kinase"/>
    <property type="match status" value="1"/>
</dbReference>
<evidence type="ECO:0000256" key="6">
    <source>
        <dbReference type="ARBA" id="ARBA00023012"/>
    </source>
</evidence>
<keyword evidence="6" id="KW-0902">Two-component regulatory system</keyword>
<dbReference type="InterPro" id="IPR004358">
    <property type="entry name" value="Sig_transdc_His_kin-like_C"/>
</dbReference>
<keyword evidence="3" id="KW-0597">Phosphoprotein</keyword>
<keyword evidence="9" id="KW-1185">Reference proteome</keyword>
<dbReference type="SMART" id="SM00388">
    <property type="entry name" value="HisKA"/>
    <property type="match status" value="1"/>
</dbReference>
<dbReference type="InterPro" id="IPR003661">
    <property type="entry name" value="HisK_dim/P_dom"/>
</dbReference>
<dbReference type="CDD" id="cd00082">
    <property type="entry name" value="HisKA"/>
    <property type="match status" value="1"/>
</dbReference>
<dbReference type="PANTHER" id="PTHR43711">
    <property type="entry name" value="TWO-COMPONENT HISTIDINE KINASE"/>
    <property type="match status" value="1"/>
</dbReference>
<dbReference type="SUPFAM" id="SSF55781">
    <property type="entry name" value="GAF domain-like"/>
    <property type="match status" value="1"/>
</dbReference>
<dbReference type="InterPro" id="IPR029016">
    <property type="entry name" value="GAF-like_dom_sf"/>
</dbReference>
<comment type="catalytic activity">
    <reaction evidence="1">
        <text>ATP + protein L-histidine = ADP + protein N-phospho-L-histidine.</text>
        <dbReference type="EC" id="2.7.13.3"/>
    </reaction>
</comment>
<dbReference type="EMBL" id="WVHS01000004">
    <property type="protein sequence ID" value="MXV17058.1"/>
    <property type="molecule type" value="Genomic_DNA"/>
</dbReference>
<evidence type="ECO:0000313" key="9">
    <source>
        <dbReference type="Proteomes" id="UP000451233"/>
    </source>
</evidence>
<reference evidence="8 9" key="1">
    <citation type="submission" date="2019-11" db="EMBL/GenBank/DDBJ databases">
        <title>Pedobacter sp. HMF7056 Genome sequencing and assembly.</title>
        <authorList>
            <person name="Kang H."/>
            <person name="Kim H."/>
            <person name="Joh K."/>
        </authorList>
    </citation>
    <scope>NUCLEOTIDE SEQUENCE [LARGE SCALE GENOMIC DNA]</scope>
    <source>
        <strain evidence="8 9">HMF7056</strain>
    </source>
</reference>
<dbReference type="PANTHER" id="PTHR43711:SF1">
    <property type="entry name" value="HISTIDINE KINASE 1"/>
    <property type="match status" value="1"/>
</dbReference>
<feature type="domain" description="Histidine kinase" evidence="7">
    <location>
        <begin position="186"/>
        <end position="397"/>
    </location>
</feature>
<dbReference type="InterPro" id="IPR036097">
    <property type="entry name" value="HisK_dim/P_sf"/>
</dbReference>
<protein>
    <recommendedName>
        <fullName evidence="2">histidine kinase</fullName>
        <ecNumber evidence="2">2.7.13.3</ecNumber>
    </recommendedName>
</protein>
<name>A0A7K1Y1V0_9SPHI</name>
<proteinExistence type="predicted"/>
<evidence type="ECO:0000313" key="8">
    <source>
        <dbReference type="EMBL" id="MXV17058.1"/>
    </source>
</evidence>
<dbReference type="AlphaFoldDB" id="A0A7K1Y1V0"/>